<dbReference type="SUPFAM" id="SSF81383">
    <property type="entry name" value="F-box domain"/>
    <property type="match status" value="1"/>
</dbReference>
<dbReference type="InterPro" id="IPR011043">
    <property type="entry name" value="Gal_Oxase/kelch_b-propeller"/>
</dbReference>
<dbReference type="NCBIfam" id="TIGR01640">
    <property type="entry name" value="F_box_assoc_1"/>
    <property type="match status" value="1"/>
</dbReference>
<dbReference type="PANTHER" id="PTHR31672:SF13">
    <property type="entry name" value="F-BOX PROTEIN CPR30-LIKE"/>
    <property type="match status" value="1"/>
</dbReference>
<dbReference type="SUPFAM" id="SSF50965">
    <property type="entry name" value="Galactose oxidase, central domain"/>
    <property type="match status" value="1"/>
</dbReference>
<reference evidence="4 5" key="1">
    <citation type="journal article" date="2023" name="G3 (Bethesda)">
        <title>A chromosome-length genome assembly and annotation of blackberry (Rubus argutus, cv. 'Hillquist').</title>
        <authorList>
            <person name="Bruna T."/>
            <person name="Aryal R."/>
            <person name="Dudchenko O."/>
            <person name="Sargent D.J."/>
            <person name="Mead D."/>
            <person name="Buti M."/>
            <person name="Cavallini A."/>
            <person name="Hytonen T."/>
            <person name="Andres J."/>
            <person name="Pham M."/>
            <person name="Weisz D."/>
            <person name="Mascagni F."/>
            <person name="Usai G."/>
            <person name="Natali L."/>
            <person name="Bassil N."/>
            <person name="Fernandez G.E."/>
            <person name="Lomsadze A."/>
            <person name="Armour M."/>
            <person name="Olukolu B."/>
            <person name="Poorten T."/>
            <person name="Britton C."/>
            <person name="Davik J."/>
            <person name="Ashrafi H."/>
            <person name="Aiden E.L."/>
            <person name="Borodovsky M."/>
            <person name="Worthington M."/>
        </authorList>
    </citation>
    <scope>NUCLEOTIDE SEQUENCE [LARGE SCALE GENOMIC DNA]</scope>
    <source>
        <strain evidence="4">PI 553951</strain>
    </source>
</reference>
<evidence type="ECO:0000313" key="5">
    <source>
        <dbReference type="Proteomes" id="UP001457282"/>
    </source>
</evidence>
<feature type="domain" description="F-box associated beta-propeller type 1" evidence="3">
    <location>
        <begin position="100"/>
        <end position="309"/>
    </location>
</feature>
<gene>
    <name evidence="4" type="ORF">M0R45_020743</name>
</gene>
<keyword evidence="5" id="KW-1185">Reference proteome</keyword>
<dbReference type="EMBL" id="JBEDUW010000004">
    <property type="protein sequence ID" value="KAK9933549.1"/>
    <property type="molecule type" value="Genomic_DNA"/>
</dbReference>
<dbReference type="Pfam" id="PF00646">
    <property type="entry name" value="F-box"/>
    <property type="match status" value="1"/>
</dbReference>
<dbReference type="InterPro" id="IPR036047">
    <property type="entry name" value="F-box-like_dom_sf"/>
</dbReference>
<name>A0AAW1XB62_RUBAR</name>
<feature type="region of interest" description="Disordered" evidence="1">
    <location>
        <begin position="390"/>
        <end position="410"/>
    </location>
</feature>
<dbReference type="Pfam" id="PF07734">
    <property type="entry name" value="FBA_1"/>
    <property type="match status" value="1"/>
</dbReference>
<dbReference type="InterPro" id="IPR017451">
    <property type="entry name" value="F-box-assoc_interact_dom"/>
</dbReference>
<feature type="domain" description="F-box" evidence="2">
    <location>
        <begin position="2"/>
        <end position="33"/>
    </location>
</feature>
<evidence type="ECO:0000256" key="1">
    <source>
        <dbReference type="SAM" id="MobiDB-lite"/>
    </source>
</evidence>
<comment type="caution">
    <text evidence="4">The sequence shown here is derived from an EMBL/GenBank/DDBJ whole genome shotgun (WGS) entry which is preliminary data.</text>
</comment>
<sequence length="455" mass="50569">MEILWRLSPNTLFKCRCVCKAWLFLISDPHFNRLRRSRSPMGILIQTYPHRNTWKSRTLDFTQIVECAGPDLQLEKMTFRPKISVPLIGDRTGWVMKYGLINSCNGLLFLSGPKVTKTLYVCNPILGEFITPPPLVYGVLLGSFVGLGFSAATNEYKVLNTSPGREAQVYTIGTGVWRGIGRAPYGVVRSPFNASLHGALHWATEGDSGDEFMYSFNFETEQFGTIPPPSHFAPILQHRERLTLGVLGGCLLLCAVADYSSKFDMWVMKEYGVQQSWTKFLVVENLYPRGYRYEPIMFLNNGEILMSCGGVGAVVCYNPETKGFRKTSIAPIDSEFVATGYSPSFVSLYDIAKGEEVERARDNENFSKLFGEGTSGSAASEMPPQKCTTVNPGYSHPAAEEDLPRPSAITSSSHEQLDFTLRIGTECAICGAQLGYVFRGKGFPMCQQCFDQGRP</sequence>
<protein>
    <recommendedName>
        <fullName evidence="6">F-box protein</fullName>
    </recommendedName>
</protein>
<dbReference type="PANTHER" id="PTHR31672">
    <property type="entry name" value="BNACNNG10540D PROTEIN"/>
    <property type="match status" value="1"/>
</dbReference>
<accession>A0AAW1XB62</accession>
<dbReference type="InterPro" id="IPR050796">
    <property type="entry name" value="SCF_F-box_component"/>
</dbReference>
<evidence type="ECO:0000313" key="4">
    <source>
        <dbReference type="EMBL" id="KAK9933549.1"/>
    </source>
</evidence>
<dbReference type="Proteomes" id="UP001457282">
    <property type="component" value="Unassembled WGS sequence"/>
</dbReference>
<evidence type="ECO:0008006" key="6">
    <source>
        <dbReference type="Google" id="ProtNLM"/>
    </source>
</evidence>
<dbReference type="InterPro" id="IPR006527">
    <property type="entry name" value="F-box-assoc_dom_typ1"/>
</dbReference>
<proteinExistence type="predicted"/>
<evidence type="ECO:0000259" key="2">
    <source>
        <dbReference type="Pfam" id="PF00646"/>
    </source>
</evidence>
<dbReference type="AlphaFoldDB" id="A0AAW1XB62"/>
<dbReference type="InterPro" id="IPR001810">
    <property type="entry name" value="F-box_dom"/>
</dbReference>
<organism evidence="4 5">
    <name type="scientific">Rubus argutus</name>
    <name type="common">Southern blackberry</name>
    <dbReference type="NCBI Taxonomy" id="59490"/>
    <lineage>
        <taxon>Eukaryota</taxon>
        <taxon>Viridiplantae</taxon>
        <taxon>Streptophyta</taxon>
        <taxon>Embryophyta</taxon>
        <taxon>Tracheophyta</taxon>
        <taxon>Spermatophyta</taxon>
        <taxon>Magnoliopsida</taxon>
        <taxon>eudicotyledons</taxon>
        <taxon>Gunneridae</taxon>
        <taxon>Pentapetalae</taxon>
        <taxon>rosids</taxon>
        <taxon>fabids</taxon>
        <taxon>Rosales</taxon>
        <taxon>Rosaceae</taxon>
        <taxon>Rosoideae</taxon>
        <taxon>Rosoideae incertae sedis</taxon>
        <taxon>Rubus</taxon>
    </lineage>
</organism>
<evidence type="ECO:0000259" key="3">
    <source>
        <dbReference type="Pfam" id="PF07734"/>
    </source>
</evidence>